<keyword evidence="3" id="KW-1185">Reference proteome</keyword>
<dbReference type="Proteomes" id="UP000286931">
    <property type="component" value="Unassembled WGS sequence"/>
</dbReference>
<sequence>MTRAAVAAACGKSSDWLKSIEIGKRSTPLPMLLRLADVLHVADLTELVGRQVRTMDYARPGHDGLDTVRRALTAYPLAGATDEPPTLDRVRARLDGAWRTWHTSPHQRTEIGRVLPGLVHEAEQAADTHNGHDRHTAQALLSEVYHLAQAYLAWQAEPRLVWLVADRAMAAARASGDPLAVAGAAFYLAHLIRACDGGDEAQDLVSRAAESLRPRLGDDPNRLLPIYGHLWLCAALTAARERHEGEARRHFDKAAAIVPKLPDGYAHPWHGFGRAIVDLYDIMIDVEVGQAGEAQRKADQLDPSSIPSVERRSRHWIELARGAHHRGDHLATASLLHKSWRASPETLTYSPSGRSLISGLVDNGGATVREDALKLATRVGLIAA</sequence>
<comment type="caution">
    <text evidence="2">The sequence shown here is derived from an EMBL/GenBank/DDBJ whole genome shotgun (WGS) entry which is preliminary data.</text>
</comment>
<evidence type="ECO:0000313" key="3">
    <source>
        <dbReference type="Proteomes" id="UP000286931"/>
    </source>
</evidence>
<name>A0A401YQQ9_9ACTN</name>
<dbReference type="PROSITE" id="PS50943">
    <property type="entry name" value="HTH_CROC1"/>
    <property type="match status" value="1"/>
</dbReference>
<evidence type="ECO:0000259" key="1">
    <source>
        <dbReference type="PROSITE" id="PS50943"/>
    </source>
</evidence>
<dbReference type="SUPFAM" id="SSF48452">
    <property type="entry name" value="TPR-like"/>
    <property type="match status" value="1"/>
</dbReference>
<dbReference type="EMBL" id="BIFH01000022">
    <property type="protein sequence ID" value="GCD96932.1"/>
    <property type="molecule type" value="Genomic_DNA"/>
</dbReference>
<dbReference type="InterPro" id="IPR011990">
    <property type="entry name" value="TPR-like_helical_dom_sf"/>
</dbReference>
<gene>
    <name evidence="2" type="ORF">EHYA_04619</name>
</gene>
<organism evidence="2 3">
    <name type="scientific">Embleya hyalina</name>
    <dbReference type="NCBI Taxonomy" id="516124"/>
    <lineage>
        <taxon>Bacteria</taxon>
        <taxon>Bacillati</taxon>
        <taxon>Actinomycetota</taxon>
        <taxon>Actinomycetes</taxon>
        <taxon>Kitasatosporales</taxon>
        <taxon>Streptomycetaceae</taxon>
        <taxon>Embleya</taxon>
    </lineage>
</organism>
<reference evidence="2 3" key="1">
    <citation type="submission" date="2018-12" db="EMBL/GenBank/DDBJ databases">
        <title>Draft genome sequence of Embleya hyalina NBRC 13850T.</title>
        <authorList>
            <person name="Komaki H."/>
            <person name="Hosoyama A."/>
            <person name="Kimura A."/>
            <person name="Ichikawa N."/>
            <person name="Tamura T."/>
        </authorList>
    </citation>
    <scope>NUCLEOTIDE SEQUENCE [LARGE SCALE GENOMIC DNA]</scope>
    <source>
        <strain evidence="2 3">NBRC 13850</strain>
    </source>
</reference>
<feature type="domain" description="HTH cro/C1-type" evidence="1">
    <location>
        <begin position="1"/>
        <end position="47"/>
    </location>
</feature>
<proteinExistence type="predicted"/>
<dbReference type="AlphaFoldDB" id="A0A401YQQ9"/>
<dbReference type="InterPro" id="IPR001387">
    <property type="entry name" value="Cro/C1-type_HTH"/>
</dbReference>
<protein>
    <submittedName>
        <fullName evidence="2">Transcriptional regulator</fullName>
    </submittedName>
</protein>
<evidence type="ECO:0000313" key="2">
    <source>
        <dbReference type="EMBL" id="GCD96932.1"/>
    </source>
</evidence>
<dbReference type="CDD" id="cd00093">
    <property type="entry name" value="HTH_XRE"/>
    <property type="match status" value="1"/>
</dbReference>
<accession>A0A401YQQ9</accession>